<dbReference type="SMART" id="SM00240">
    <property type="entry name" value="FHA"/>
    <property type="match status" value="1"/>
</dbReference>
<evidence type="ECO:0000256" key="1">
    <source>
        <dbReference type="SAM" id="Coils"/>
    </source>
</evidence>
<evidence type="ECO:0000313" key="5">
    <source>
        <dbReference type="Proteomes" id="UP000036987"/>
    </source>
</evidence>
<proteinExistence type="predicted"/>
<feature type="compositionally biased region" description="Low complexity" evidence="2">
    <location>
        <begin position="23"/>
        <end position="36"/>
    </location>
</feature>
<dbReference type="InterPro" id="IPR000253">
    <property type="entry name" value="FHA_dom"/>
</dbReference>
<dbReference type="PANTHER" id="PTHR23308">
    <property type="entry name" value="NUCLEAR INHIBITOR OF PROTEIN PHOSPHATASE-1"/>
    <property type="match status" value="1"/>
</dbReference>
<dbReference type="EMBL" id="LFYR01001024">
    <property type="protein sequence ID" value="KMZ65638.1"/>
    <property type="molecule type" value="Genomic_DNA"/>
</dbReference>
<dbReference type="CDD" id="cd22677">
    <property type="entry name" value="FHA_Kanadaptin"/>
    <property type="match status" value="1"/>
</dbReference>
<name>A0A0K9P9A3_ZOSMR</name>
<dbReference type="InterPro" id="IPR008984">
    <property type="entry name" value="SMAD_FHA_dom_sf"/>
</dbReference>
<dbReference type="AlphaFoldDB" id="A0A0K9P9A3"/>
<organism evidence="4 5">
    <name type="scientific">Zostera marina</name>
    <name type="common">Eelgrass</name>
    <dbReference type="NCBI Taxonomy" id="29655"/>
    <lineage>
        <taxon>Eukaryota</taxon>
        <taxon>Viridiplantae</taxon>
        <taxon>Streptophyta</taxon>
        <taxon>Embryophyta</taxon>
        <taxon>Tracheophyta</taxon>
        <taxon>Spermatophyta</taxon>
        <taxon>Magnoliopsida</taxon>
        <taxon>Liliopsida</taxon>
        <taxon>Zosteraceae</taxon>
        <taxon>Zostera</taxon>
    </lineage>
</organism>
<feature type="compositionally biased region" description="Basic and acidic residues" evidence="2">
    <location>
        <begin position="722"/>
        <end position="731"/>
    </location>
</feature>
<dbReference type="GO" id="GO:0003729">
    <property type="term" value="F:mRNA binding"/>
    <property type="evidence" value="ECO:0000318"/>
    <property type="project" value="GO_Central"/>
</dbReference>
<feature type="region of interest" description="Disordered" evidence="2">
    <location>
        <begin position="503"/>
        <end position="579"/>
    </location>
</feature>
<feature type="region of interest" description="Disordered" evidence="2">
    <location>
        <begin position="621"/>
        <end position="644"/>
    </location>
</feature>
<dbReference type="OMA" id="QQAIWTF"/>
<comment type="caution">
    <text evidence="4">The sequence shown here is derived from an EMBL/GenBank/DDBJ whole genome shotgun (WGS) entry which is preliminary data.</text>
</comment>
<dbReference type="Proteomes" id="UP000036987">
    <property type="component" value="Unassembled WGS sequence"/>
</dbReference>
<gene>
    <name evidence="4" type="ORF">ZOSMA_314G00100</name>
</gene>
<protein>
    <submittedName>
        <fullName evidence="4">Putative Nuclear inhibitor of protein phosphatase-1</fullName>
    </submittedName>
</protein>
<feature type="compositionally biased region" description="Basic and acidic residues" evidence="2">
    <location>
        <begin position="692"/>
        <end position="707"/>
    </location>
</feature>
<keyword evidence="5" id="KW-1185">Reference proteome</keyword>
<dbReference type="InterPro" id="IPR050923">
    <property type="entry name" value="Cell_Proc_Reg/RNA_Proc"/>
</dbReference>
<reference evidence="5" key="1">
    <citation type="journal article" date="2016" name="Nature">
        <title>The genome of the seagrass Zostera marina reveals angiosperm adaptation to the sea.</title>
        <authorList>
            <person name="Olsen J.L."/>
            <person name="Rouze P."/>
            <person name="Verhelst B."/>
            <person name="Lin Y.-C."/>
            <person name="Bayer T."/>
            <person name="Collen J."/>
            <person name="Dattolo E."/>
            <person name="De Paoli E."/>
            <person name="Dittami S."/>
            <person name="Maumus F."/>
            <person name="Michel G."/>
            <person name="Kersting A."/>
            <person name="Lauritano C."/>
            <person name="Lohaus R."/>
            <person name="Toepel M."/>
            <person name="Tonon T."/>
            <person name="Vanneste K."/>
            <person name="Amirebrahimi M."/>
            <person name="Brakel J."/>
            <person name="Bostroem C."/>
            <person name="Chovatia M."/>
            <person name="Grimwood J."/>
            <person name="Jenkins J.W."/>
            <person name="Jueterbock A."/>
            <person name="Mraz A."/>
            <person name="Stam W.T."/>
            <person name="Tice H."/>
            <person name="Bornberg-Bauer E."/>
            <person name="Green P.J."/>
            <person name="Pearson G.A."/>
            <person name="Procaccini G."/>
            <person name="Duarte C.M."/>
            <person name="Schmutz J."/>
            <person name="Reusch T.B.H."/>
            <person name="Van de Peer Y."/>
        </authorList>
    </citation>
    <scope>NUCLEOTIDE SEQUENCE [LARGE SCALE GENOMIC DNA]</scope>
    <source>
        <strain evidence="5">cv. Finnish</strain>
    </source>
</reference>
<dbReference type="SUPFAM" id="SSF49879">
    <property type="entry name" value="SMAD/FHA domain"/>
    <property type="match status" value="1"/>
</dbReference>
<evidence type="ECO:0000256" key="2">
    <source>
        <dbReference type="SAM" id="MobiDB-lite"/>
    </source>
</evidence>
<evidence type="ECO:0000313" key="4">
    <source>
        <dbReference type="EMBL" id="KMZ65638.1"/>
    </source>
</evidence>
<accession>A0A0K9P9A3</accession>
<dbReference type="FunFam" id="2.60.200.20:FF:000053">
    <property type="entry name" value="Os06g0275900 protein"/>
    <property type="match status" value="1"/>
</dbReference>
<keyword evidence="1" id="KW-0175">Coiled coil</keyword>
<feature type="compositionally biased region" description="Basic and acidic residues" evidence="2">
    <location>
        <begin position="80"/>
        <end position="97"/>
    </location>
</feature>
<feature type="coiled-coil region" evidence="1">
    <location>
        <begin position="334"/>
        <end position="361"/>
    </location>
</feature>
<evidence type="ECO:0000259" key="3">
    <source>
        <dbReference type="PROSITE" id="PS50006"/>
    </source>
</evidence>
<feature type="compositionally biased region" description="Polar residues" evidence="2">
    <location>
        <begin position="742"/>
        <end position="753"/>
    </location>
</feature>
<feature type="region of interest" description="Disordered" evidence="2">
    <location>
        <begin position="691"/>
        <end position="753"/>
    </location>
</feature>
<dbReference type="OrthoDB" id="444265at2759"/>
<feature type="domain" description="FHA" evidence="3">
    <location>
        <begin position="140"/>
        <end position="189"/>
    </location>
</feature>
<feature type="region of interest" description="Disordered" evidence="2">
    <location>
        <begin position="370"/>
        <end position="394"/>
    </location>
</feature>
<feature type="compositionally biased region" description="Polar residues" evidence="2">
    <location>
        <begin position="541"/>
        <end position="555"/>
    </location>
</feature>
<feature type="region of interest" description="Disordered" evidence="2">
    <location>
        <begin position="1"/>
        <end position="50"/>
    </location>
</feature>
<dbReference type="PROSITE" id="PS50006">
    <property type="entry name" value="FHA_DOMAIN"/>
    <property type="match status" value="1"/>
</dbReference>
<dbReference type="Gene3D" id="2.60.200.20">
    <property type="match status" value="1"/>
</dbReference>
<feature type="coiled-coil region" evidence="1">
    <location>
        <begin position="412"/>
        <end position="454"/>
    </location>
</feature>
<feature type="compositionally biased region" description="Acidic residues" evidence="2">
    <location>
        <begin position="380"/>
        <end position="392"/>
    </location>
</feature>
<dbReference type="Pfam" id="PF00498">
    <property type="entry name" value="FHA"/>
    <property type="match status" value="1"/>
</dbReference>
<sequence length="753" mass="84366">MGTEKVPMGPPPLPNSVRSLETQSSSVPTVTSQLPSFPMDPPPVNPKNSTQIVVSLEDSLSDKTSNSVDNLEMKVLDQKVGDSAKVEEKKETSESHKSKGFISPYTIPSWSEHPGHPFYLEVLKDGIIIEQLDVSKKGAYMFGRVNLCDFILEHPTISRFHAVLQFKKSGEAFLYDLSTHGTSINKSRVTKKVYTDLHVGDVIRFGESSRLYIFLGPVELMPEEADLGKLKKYKIEEEIKDREASLLRARVEASLADGISWGMEEDAPVEEDEDCTDEVTWQTYKGKLTDRQEKTQSKIIKRMEKIANMRKEIDAIRAKDIAQGGLTQGQQTQIARNEQRMSQIMEELESLEETLNQSIQESIGARVKKISHSHKRSTVDEEEEIPSDDDDFYDRTKKTTSLKKSNDDPLSVETADTLLDKKEQIIRDKEERIIMLHKEKNKTVSETINKIEKEDALDVFMTDLSSELALDVTMKIQKEITDLQSDLDRIVYLLKIADPTGEVARKRDSKPYTSKANEPSSLSSSSSIPEKIPSKIKKISNLENSSAGSESSQLVPSKKIKEKAKDVDEETENKTPSYALTKPQWLGAVKNVETVDNHVDESVIEKVQETGQFIDYKDRKKALAPANSDREIEDAAPGLILRKRKHTEVLSDTAESTAHDSTSSSSGVVTTAADAVALLLKHKRGYCAGSDEFDKNIEENKDSDLPQKKSHVKRVLGPEKPAFLKDNRDYESWVPPKGQSGDGRTSLNDKFGY</sequence>
<feature type="compositionally biased region" description="Low complexity" evidence="2">
    <location>
        <begin position="519"/>
        <end position="531"/>
    </location>
</feature>
<feature type="region of interest" description="Disordered" evidence="2">
    <location>
        <begin position="80"/>
        <end position="99"/>
    </location>
</feature>